<dbReference type="Pfam" id="PF08044">
    <property type="entry name" value="DUF1707"/>
    <property type="match status" value="1"/>
</dbReference>
<dbReference type="Proteomes" id="UP000034034">
    <property type="component" value="Chromosome"/>
</dbReference>
<dbReference type="InterPro" id="IPR012551">
    <property type="entry name" value="DUF1707_SHOCT-like"/>
</dbReference>
<protein>
    <recommendedName>
        <fullName evidence="2">DUF1707 domain-containing protein</fullName>
    </recommendedName>
</protein>
<dbReference type="PANTHER" id="PTHR40763:SF5">
    <property type="entry name" value="MEMBRANE PROTEIN"/>
    <property type="match status" value="1"/>
</dbReference>
<dbReference type="RefSeq" id="WP_030729000.1">
    <property type="nucleotide sequence ID" value="NZ_CP009922.3"/>
</dbReference>
<dbReference type="HOGENOM" id="CLU_075817_4_1_11"/>
<feature type="domain" description="DUF1707" evidence="2">
    <location>
        <begin position="10"/>
        <end position="62"/>
    </location>
</feature>
<organism evidence="3 4">
    <name type="scientific">Streptomyces xiamenensis</name>
    <dbReference type="NCBI Taxonomy" id="408015"/>
    <lineage>
        <taxon>Bacteria</taxon>
        <taxon>Bacillati</taxon>
        <taxon>Actinomycetota</taxon>
        <taxon>Actinomycetes</taxon>
        <taxon>Kitasatosporales</taxon>
        <taxon>Streptomycetaceae</taxon>
        <taxon>Streptomyces</taxon>
    </lineage>
</organism>
<proteinExistence type="predicted"/>
<dbReference type="PANTHER" id="PTHR40763">
    <property type="entry name" value="MEMBRANE PROTEIN-RELATED"/>
    <property type="match status" value="1"/>
</dbReference>
<dbReference type="KEGG" id="sxi:SXIM_33780"/>
<reference evidence="3" key="1">
    <citation type="submission" date="2019-08" db="EMBL/GenBank/DDBJ databases">
        <title>Complete genome sequence of a mangrove-derived Streptomyces xiamenensis.</title>
        <authorList>
            <person name="Xu J."/>
        </authorList>
    </citation>
    <scope>NUCLEOTIDE SEQUENCE</scope>
    <source>
        <strain evidence="3">318</strain>
    </source>
</reference>
<evidence type="ECO:0000256" key="1">
    <source>
        <dbReference type="SAM" id="MobiDB-lite"/>
    </source>
</evidence>
<feature type="region of interest" description="Disordered" evidence="1">
    <location>
        <begin position="58"/>
        <end position="79"/>
    </location>
</feature>
<dbReference type="AlphaFoldDB" id="A0A0F7FW47"/>
<accession>A0A0F7FW47</accession>
<evidence type="ECO:0000313" key="4">
    <source>
        <dbReference type="Proteomes" id="UP000034034"/>
    </source>
</evidence>
<feature type="compositionally biased region" description="Pro residues" evidence="1">
    <location>
        <begin position="64"/>
        <end position="79"/>
    </location>
</feature>
<name>A0A0F7FW47_9ACTN</name>
<dbReference type="EMBL" id="CP009922">
    <property type="protein sequence ID" value="AKG44762.1"/>
    <property type="molecule type" value="Genomic_DNA"/>
</dbReference>
<gene>
    <name evidence="3" type="ORF">SXIM_33780</name>
</gene>
<sequence length="211" mass="22613">MTERRSQDELRASHADRDIVVERLREAAGEGRLDLDELDERLERALTARTYGELAALTTDLPGPSAPTPATAPAPLAPRPAARPVPAELTVKGGVAGAERTGYWRAPARIIARGGMGGVKLDFTLAELSALETEVEIHGGMGGVTLVVPAGWAIDTQDLEEDLGGLKNKTEHVVPDERTPGLRLTGNGGMGGVVVRHPNLWERRRLRENPS</sequence>
<evidence type="ECO:0000313" key="3">
    <source>
        <dbReference type="EMBL" id="AKG44762.1"/>
    </source>
</evidence>
<keyword evidence="4" id="KW-1185">Reference proteome</keyword>
<dbReference type="STRING" id="408015.SXIM_33780"/>
<evidence type="ECO:0000259" key="2">
    <source>
        <dbReference type="Pfam" id="PF08044"/>
    </source>
</evidence>
<dbReference type="PATRIC" id="fig|408015.6.peg.3419"/>